<keyword evidence="2" id="KW-1185">Reference proteome</keyword>
<sequence length="56" mass="6022">MKGMTPHCVIVSNTVTATCPQRSAAGNEKVECKVGMADMDVEAVSSNYTDHLRISH</sequence>
<organism evidence="1 2">
    <name type="scientific">Parelaphostrongylus tenuis</name>
    <name type="common">Meningeal worm</name>
    <dbReference type="NCBI Taxonomy" id="148309"/>
    <lineage>
        <taxon>Eukaryota</taxon>
        <taxon>Metazoa</taxon>
        <taxon>Ecdysozoa</taxon>
        <taxon>Nematoda</taxon>
        <taxon>Chromadorea</taxon>
        <taxon>Rhabditida</taxon>
        <taxon>Rhabditina</taxon>
        <taxon>Rhabditomorpha</taxon>
        <taxon>Strongyloidea</taxon>
        <taxon>Metastrongylidae</taxon>
        <taxon>Parelaphostrongylus</taxon>
    </lineage>
</organism>
<proteinExistence type="predicted"/>
<name>A0AAD5M2Q0_PARTN</name>
<dbReference type="AlphaFoldDB" id="A0AAD5M2Q0"/>
<gene>
    <name evidence="1" type="ORF">KIN20_007043</name>
</gene>
<evidence type="ECO:0000313" key="1">
    <source>
        <dbReference type="EMBL" id="KAJ1351092.1"/>
    </source>
</evidence>
<evidence type="ECO:0000313" key="2">
    <source>
        <dbReference type="Proteomes" id="UP001196413"/>
    </source>
</evidence>
<feature type="non-terminal residue" evidence="1">
    <location>
        <position position="56"/>
    </location>
</feature>
<accession>A0AAD5M2Q0</accession>
<protein>
    <submittedName>
        <fullName evidence="1">Uncharacterized protein</fullName>
    </submittedName>
</protein>
<dbReference type="Proteomes" id="UP001196413">
    <property type="component" value="Unassembled WGS sequence"/>
</dbReference>
<comment type="caution">
    <text evidence="1">The sequence shown here is derived from an EMBL/GenBank/DDBJ whole genome shotgun (WGS) entry which is preliminary data.</text>
</comment>
<reference evidence="1" key="1">
    <citation type="submission" date="2021-06" db="EMBL/GenBank/DDBJ databases">
        <title>Parelaphostrongylus tenuis whole genome reference sequence.</title>
        <authorList>
            <person name="Garwood T.J."/>
            <person name="Larsen P.A."/>
            <person name="Fountain-Jones N.M."/>
            <person name="Garbe J.R."/>
            <person name="Macchietto M.G."/>
            <person name="Kania S.A."/>
            <person name="Gerhold R.W."/>
            <person name="Richards J.E."/>
            <person name="Wolf T.M."/>
        </authorList>
    </citation>
    <scope>NUCLEOTIDE SEQUENCE</scope>
    <source>
        <strain evidence="1">MNPRO001-30</strain>
        <tissue evidence="1">Meninges</tissue>
    </source>
</reference>
<dbReference type="EMBL" id="JAHQIW010001006">
    <property type="protein sequence ID" value="KAJ1351092.1"/>
    <property type="molecule type" value="Genomic_DNA"/>
</dbReference>